<evidence type="ECO:0000256" key="5">
    <source>
        <dbReference type="ARBA" id="ARBA00022840"/>
    </source>
</evidence>
<evidence type="ECO:0000256" key="6">
    <source>
        <dbReference type="ARBA" id="ARBA00022999"/>
    </source>
</evidence>
<dbReference type="PANTHER" id="PTHR45807">
    <property type="entry name" value="TYROSINE-PROTEIN KINASE HOPSCOTCH"/>
    <property type="match status" value="1"/>
</dbReference>
<feature type="region of interest" description="Disordered" evidence="11">
    <location>
        <begin position="251"/>
        <end position="275"/>
    </location>
</feature>
<dbReference type="GO" id="GO:0050793">
    <property type="term" value="P:regulation of developmental process"/>
    <property type="evidence" value="ECO:0007669"/>
    <property type="project" value="UniProtKB-ARBA"/>
</dbReference>
<sequence length="1153" mass="132361">MSDDGANSAGSGSSSNRCQVYVYLRESFVDVPVTEDDTCEDICSDLCQQLGIGPLVQLLVGLRIHEERWFLPPSARPQAGKKYEFRVRFKIPKLSHLKALDRKLFNYYYYQLRHDLLQSKIPEIEYDEYKNKILGYVVNDMYRKMVEDGVSVADLKRTYEDYIPRKINKEHSLLFFNWARTKVFNSLNKISNREHDVDYVKTVYIDDIDNLAPGYLYEEYNGHIPYPEEDGHLKPGKCRVKIKFVPYAQPLSKPAKGGGGNGSKKGAPKDESEEQPGLKVFYSREWRHVANIDEIFTILVDNLTVNISIQDQSNLYSIDFGSQTELDSFVTCLAGYYRLMCKWTVYLCKPYLYSPSLNRLTDIKCHGPIGGKFSYRKILEKNSTVGANIVRQCETTYDTYYVDMLECDNQMRTYKLRFGQNRWHVIRDGNREDTFDELPEALLNLNPAIQKLYRLSPTEHDKSPNLQLCMAQNTMASKRMLRDAQEMRQVRPQIVNAAQELIINRNALKSEGDGFFNRTRADLLMPNNTKMEVTLRLLKDDKKKDHLGDFLQLADFWNSVDSLDIVKLYGVTLYKPVAMVMELSRDDPLDEFLRRHPKVTFGSLLAVAHSLARALYYLQEKQLVHGRIRCSSMLVTHYDRRENRLIAKLGDPGLCQLQQYTDQDLFWIPVEYHELGPREVQLLRGDLRADVWACSTTLWEIFSRGRPLRVPNAKQYLASGHRLKAPKESEEVSEIYYCMYNGWMADPDKRLSPQMIISKLVQAGQKGNYHQIGATTNGTTHSGNGSFSAQSILSIETDSTVLQSHTDISSSSYTSNGSDCDARSNGSSECSSQPLISNNGSSHYSVGSSSGWNRPGQVDHFAHDCLDYIELSHGRTVTFQGKIGQGHYGNVYQGEISNALGDPIKVALKTINIGNAVDLNRAMKDFKREVEIMKKLNHRNIVRLLEFVDEPDRMVVVMEYIEHGSLERYLQYKRYDLTNLNKLNFAKDIASGMHHLFEKKIIHRDLAARNILVQDANWVKISDFGLAQVTDGNHYYYAQSPRSLPVKWYAPETLAKQKYSPKSDVWSYGVTLYEMFTCNTPYSNVDIQNGEQLHHMITEQGVKLRLSEEDREIDESLMQPCFDLDPHLRPSFQELLGYIGNLIDQYGELLQPR</sequence>
<keyword evidence="15" id="KW-1185">Reference proteome</keyword>
<dbReference type="FunFam" id="1.10.510.10:FF:001512">
    <property type="entry name" value="Receptor tyrosine-protein kinase erbB-2"/>
    <property type="match status" value="1"/>
</dbReference>
<name>A0A1S4J4K1_CULQU</name>
<dbReference type="Gene3D" id="3.30.200.20">
    <property type="entry name" value="Phosphorylase Kinase, domain 1"/>
    <property type="match status" value="1"/>
</dbReference>
<dbReference type="PRINTS" id="PR00109">
    <property type="entry name" value="TYRKINASE"/>
</dbReference>
<accession>A0A1S4J4K1</accession>
<dbReference type="GO" id="GO:0035556">
    <property type="term" value="P:intracellular signal transduction"/>
    <property type="evidence" value="ECO:0007669"/>
    <property type="project" value="TreeGrafter"/>
</dbReference>
<dbReference type="InterPro" id="IPR000719">
    <property type="entry name" value="Prot_kinase_dom"/>
</dbReference>
<feature type="domain" description="FERM" evidence="13">
    <location>
        <begin position="16"/>
        <end position="344"/>
    </location>
</feature>
<feature type="domain" description="Protein kinase" evidence="12">
    <location>
        <begin position="505"/>
        <end position="773"/>
    </location>
</feature>
<evidence type="ECO:0000256" key="7">
    <source>
        <dbReference type="ARBA" id="ARBA00023136"/>
    </source>
</evidence>
<dbReference type="GO" id="GO:0004714">
    <property type="term" value="F:transmembrane receptor protein tyrosine kinase activity"/>
    <property type="evidence" value="ECO:0007669"/>
    <property type="project" value="UniProtKB-EC"/>
</dbReference>
<evidence type="ECO:0000256" key="9">
    <source>
        <dbReference type="ARBA" id="ARBA00051243"/>
    </source>
</evidence>
<protein>
    <recommendedName>
        <fullName evidence="16">Tyrosine-protein kinase hopscotch</fullName>
    </recommendedName>
</protein>
<dbReference type="InterPro" id="IPR020635">
    <property type="entry name" value="Tyr_kinase_cat_dom"/>
</dbReference>
<evidence type="ECO:0008006" key="16">
    <source>
        <dbReference type="Google" id="ProtNLM"/>
    </source>
</evidence>
<dbReference type="GO" id="GO:0004715">
    <property type="term" value="F:non-membrane spanning protein tyrosine kinase activity"/>
    <property type="evidence" value="ECO:0007669"/>
    <property type="project" value="TreeGrafter"/>
</dbReference>
<comment type="catalytic activity">
    <reaction evidence="9">
        <text>L-tyrosyl-[protein] + ATP = O-phospho-L-tyrosyl-[protein] + ADP + H(+)</text>
        <dbReference type="Rhea" id="RHEA:10596"/>
        <dbReference type="Rhea" id="RHEA-COMP:10136"/>
        <dbReference type="Rhea" id="RHEA-COMP:20101"/>
        <dbReference type="ChEBI" id="CHEBI:15378"/>
        <dbReference type="ChEBI" id="CHEBI:30616"/>
        <dbReference type="ChEBI" id="CHEBI:46858"/>
        <dbReference type="ChEBI" id="CHEBI:61978"/>
        <dbReference type="ChEBI" id="CHEBI:456216"/>
        <dbReference type="EC" id="2.7.10.1"/>
    </reaction>
</comment>
<dbReference type="GO" id="GO:0048468">
    <property type="term" value="P:cell development"/>
    <property type="evidence" value="ECO:0007669"/>
    <property type="project" value="UniProtKB-ARBA"/>
</dbReference>
<feature type="compositionally biased region" description="Low complexity" evidence="11">
    <location>
        <begin position="806"/>
        <end position="818"/>
    </location>
</feature>
<dbReference type="VEuPathDB" id="VectorBase:CQUJHB017236"/>
<feature type="domain" description="Protein kinase" evidence="12">
    <location>
        <begin position="877"/>
        <end position="1143"/>
    </location>
</feature>
<dbReference type="EnsemblMetazoa" id="CPIJ001760-RA">
    <property type="protein sequence ID" value="CPIJ001760-PA"/>
    <property type="gene ID" value="CPIJ001760"/>
</dbReference>
<dbReference type="GO" id="GO:0007259">
    <property type="term" value="P:cell surface receptor signaling pathway via JAK-STAT"/>
    <property type="evidence" value="ECO:0007669"/>
    <property type="project" value="TreeGrafter"/>
</dbReference>
<evidence type="ECO:0000256" key="1">
    <source>
        <dbReference type="ARBA" id="ARBA00004308"/>
    </source>
</evidence>
<dbReference type="InterPro" id="IPR008266">
    <property type="entry name" value="Tyr_kinase_AS"/>
</dbReference>
<dbReference type="PANTHER" id="PTHR45807:SF7">
    <property type="entry name" value="TYROSINE-PROTEIN KINASE HOPSCOTCH"/>
    <property type="match status" value="1"/>
</dbReference>
<dbReference type="Gene3D" id="1.10.510.10">
    <property type="entry name" value="Transferase(Phosphotransferase) domain 1"/>
    <property type="match status" value="2"/>
</dbReference>
<evidence type="ECO:0000256" key="4">
    <source>
        <dbReference type="ARBA" id="ARBA00022777"/>
    </source>
</evidence>
<dbReference type="GO" id="GO:0012505">
    <property type="term" value="C:endomembrane system"/>
    <property type="evidence" value="ECO:0007669"/>
    <property type="project" value="UniProtKB-SubCell"/>
</dbReference>
<feature type="region of interest" description="Disordered" evidence="11">
    <location>
        <begin position="806"/>
        <end position="836"/>
    </location>
</feature>
<dbReference type="InterPro" id="IPR017441">
    <property type="entry name" value="Protein_kinase_ATP_BS"/>
</dbReference>
<dbReference type="Proteomes" id="UP000002320">
    <property type="component" value="Unassembled WGS sequence"/>
</dbReference>
<feature type="compositionally biased region" description="Polar residues" evidence="11">
    <location>
        <begin position="824"/>
        <end position="836"/>
    </location>
</feature>
<keyword evidence="8" id="KW-0829">Tyrosine-protein kinase</keyword>
<dbReference type="InterPro" id="IPR001245">
    <property type="entry name" value="Ser-Thr/Tyr_kinase_cat_dom"/>
</dbReference>
<dbReference type="InterPro" id="IPR051286">
    <property type="entry name" value="JAK"/>
</dbReference>
<dbReference type="PROSITE" id="PS00107">
    <property type="entry name" value="PROTEIN_KINASE_ATP"/>
    <property type="match status" value="1"/>
</dbReference>
<dbReference type="GO" id="GO:0030182">
    <property type="term" value="P:neuron differentiation"/>
    <property type="evidence" value="ECO:0007669"/>
    <property type="project" value="UniProtKB-ARBA"/>
</dbReference>
<dbReference type="GO" id="GO:0005126">
    <property type="term" value="F:cytokine receptor binding"/>
    <property type="evidence" value="ECO:0007669"/>
    <property type="project" value="TreeGrafter"/>
</dbReference>
<dbReference type="GO" id="GO:0005829">
    <property type="term" value="C:cytosol"/>
    <property type="evidence" value="ECO:0007669"/>
    <property type="project" value="TreeGrafter"/>
</dbReference>
<dbReference type="PROSITE" id="PS50057">
    <property type="entry name" value="FERM_3"/>
    <property type="match status" value="1"/>
</dbReference>
<keyword evidence="3 10" id="KW-0547">Nucleotide-binding</keyword>
<evidence type="ECO:0000313" key="15">
    <source>
        <dbReference type="Proteomes" id="UP000002320"/>
    </source>
</evidence>
<dbReference type="PROSITE" id="PS00109">
    <property type="entry name" value="PROTEIN_KINASE_TYR"/>
    <property type="match status" value="1"/>
</dbReference>
<evidence type="ECO:0000259" key="12">
    <source>
        <dbReference type="PROSITE" id="PS50011"/>
    </source>
</evidence>
<keyword evidence="4" id="KW-0418">Kinase</keyword>
<dbReference type="SUPFAM" id="SSF56112">
    <property type="entry name" value="Protein kinase-like (PK-like)"/>
    <property type="match status" value="2"/>
</dbReference>
<organism evidence="14 15">
    <name type="scientific">Culex quinquefasciatus</name>
    <name type="common">Southern house mosquito</name>
    <name type="synonym">Culex pungens</name>
    <dbReference type="NCBI Taxonomy" id="7176"/>
    <lineage>
        <taxon>Eukaryota</taxon>
        <taxon>Metazoa</taxon>
        <taxon>Ecdysozoa</taxon>
        <taxon>Arthropoda</taxon>
        <taxon>Hexapoda</taxon>
        <taxon>Insecta</taxon>
        <taxon>Pterygota</taxon>
        <taxon>Neoptera</taxon>
        <taxon>Endopterygota</taxon>
        <taxon>Diptera</taxon>
        <taxon>Nematocera</taxon>
        <taxon>Culicoidea</taxon>
        <taxon>Culicidae</taxon>
        <taxon>Culicinae</taxon>
        <taxon>Culicini</taxon>
        <taxon>Culex</taxon>
        <taxon>Culex</taxon>
    </lineage>
</organism>
<dbReference type="GO" id="GO:0005524">
    <property type="term" value="F:ATP binding"/>
    <property type="evidence" value="ECO:0007669"/>
    <property type="project" value="UniProtKB-UniRule"/>
</dbReference>
<dbReference type="SMART" id="SM00219">
    <property type="entry name" value="TyrKc"/>
    <property type="match status" value="1"/>
</dbReference>
<evidence type="ECO:0000259" key="13">
    <source>
        <dbReference type="PROSITE" id="PS50057"/>
    </source>
</evidence>
<evidence type="ECO:0000256" key="3">
    <source>
        <dbReference type="ARBA" id="ARBA00022741"/>
    </source>
</evidence>
<evidence type="ECO:0000256" key="8">
    <source>
        <dbReference type="ARBA" id="ARBA00023137"/>
    </source>
</evidence>
<evidence type="ECO:0000256" key="2">
    <source>
        <dbReference type="ARBA" id="ARBA00022679"/>
    </source>
</evidence>
<evidence type="ECO:0000256" key="10">
    <source>
        <dbReference type="PROSITE-ProRule" id="PRU10141"/>
    </source>
</evidence>
<comment type="subcellular location">
    <subcellularLocation>
        <location evidence="1">Endomembrane system</location>
    </subcellularLocation>
</comment>
<dbReference type="GO" id="GO:0051130">
    <property type="term" value="P:positive regulation of cellular component organization"/>
    <property type="evidence" value="ECO:0007669"/>
    <property type="project" value="UniProtKB-ARBA"/>
</dbReference>
<dbReference type="GO" id="GO:0019221">
    <property type="term" value="P:cytokine-mediated signaling pathway"/>
    <property type="evidence" value="ECO:0007669"/>
    <property type="project" value="TreeGrafter"/>
</dbReference>
<feature type="binding site" evidence="10">
    <location>
        <position position="909"/>
    </location>
    <ligand>
        <name>ATP</name>
        <dbReference type="ChEBI" id="CHEBI:30616"/>
    </ligand>
</feature>
<evidence type="ECO:0000313" key="14">
    <source>
        <dbReference type="EnsemblMetazoa" id="CPIJ001760-PA"/>
    </source>
</evidence>
<reference evidence="14" key="1">
    <citation type="submission" date="2021-02" db="UniProtKB">
        <authorList>
            <consortium name="EnsemblMetazoa"/>
        </authorList>
    </citation>
    <scope>IDENTIFICATION</scope>
    <source>
        <strain evidence="14">JHB</strain>
    </source>
</reference>
<dbReference type="Pfam" id="PF07714">
    <property type="entry name" value="PK_Tyr_Ser-Thr"/>
    <property type="match status" value="2"/>
</dbReference>
<dbReference type="PROSITE" id="PS50011">
    <property type="entry name" value="PROTEIN_KINASE_DOM"/>
    <property type="match status" value="2"/>
</dbReference>
<dbReference type="CDD" id="cd00192">
    <property type="entry name" value="PTKc"/>
    <property type="match status" value="1"/>
</dbReference>
<keyword evidence="6" id="KW-0727">SH2 domain</keyword>
<keyword evidence="2" id="KW-0808">Transferase</keyword>
<keyword evidence="5 10" id="KW-0067">ATP-binding</keyword>
<dbReference type="InterPro" id="IPR011009">
    <property type="entry name" value="Kinase-like_dom_sf"/>
</dbReference>
<proteinExistence type="predicted"/>
<evidence type="ECO:0000256" key="11">
    <source>
        <dbReference type="SAM" id="MobiDB-lite"/>
    </source>
</evidence>
<dbReference type="AlphaFoldDB" id="A0A1S4J4K1"/>
<dbReference type="InterPro" id="IPR000299">
    <property type="entry name" value="FERM_domain"/>
</dbReference>
<keyword evidence="7" id="KW-0472">Membrane</keyword>
<dbReference type="HOGENOM" id="CLU_853254_0_0_1"/>